<name>A0ABS1SVD6_9MICO</name>
<dbReference type="EMBL" id="QYAD01000006">
    <property type="protein sequence ID" value="MBL3691142.1"/>
    <property type="molecule type" value="Genomic_DNA"/>
</dbReference>
<sequence length="355" mass="37730">MKLRSVLSEAWRNLATGTTRATQFAIATAAIALIGTGADLTAVQGIITSVDSYIEQGGSIQYLVAEDGVDSSNCEALTTYDNVSASGALRNAEELVLDTLPGTTYEAYEVTEGFGDLLGIKSKERGVWISQSLADALGVAVSSSLQSQGRSLDVAGIFTYPNDGRDSRLEHAILVPVPSQGSSFNECWMAAWPQAESADSQLRSALKMVNAESTEVAISQLNRSLSTTLDGSTLYLHRATRWMPLFAIFAGTVLGLIWARARKLEYAAALHAGQTRAALVSTAILECLIWSTLGASLATVVALGLAIGLNPMPEVWMLSLALPSPIAAIAGSLLGALIGASSMREKYLFRYFKER</sequence>
<dbReference type="Proteomes" id="UP001646141">
    <property type="component" value="Unassembled WGS sequence"/>
</dbReference>
<organism evidence="2 3">
    <name type="scientific">Leucobacter chromiireducens subsp. chromiireducens</name>
    <dbReference type="NCBI Taxonomy" id="660067"/>
    <lineage>
        <taxon>Bacteria</taxon>
        <taxon>Bacillati</taxon>
        <taxon>Actinomycetota</taxon>
        <taxon>Actinomycetes</taxon>
        <taxon>Micrococcales</taxon>
        <taxon>Microbacteriaceae</taxon>
        <taxon>Leucobacter</taxon>
    </lineage>
</organism>
<feature type="transmembrane region" description="Helical" evidence="1">
    <location>
        <begin position="279"/>
        <end position="309"/>
    </location>
</feature>
<protein>
    <recommendedName>
        <fullName evidence="4">ABC transporter permease</fullName>
    </recommendedName>
</protein>
<evidence type="ECO:0008006" key="4">
    <source>
        <dbReference type="Google" id="ProtNLM"/>
    </source>
</evidence>
<dbReference type="RefSeq" id="WP_202383258.1">
    <property type="nucleotide sequence ID" value="NZ_BAAAMA010000006.1"/>
</dbReference>
<keyword evidence="3" id="KW-1185">Reference proteome</keyword>
<evidence type="ECO:0000256" key="1">
    <source>
        <dbReference type="SAM" id="Phobius"/>
    </source>
</evidence>
<evidence type="ECO:0000313" key="3">
    <source>
        <dbReference type="Proteomes" id="UP001646141"/>
    </source>
</evidence>
<accession>A0ABS1SVD6</accession>
<keyword evidence="1" id="KW-0812">Transmembrane</keyword>
<keyword evidence="1" id="KW-0472">Membrane</keyword>
<feature type="transmembrane region" description="Helical" evidence="1">
    <location>
        <begin position="315"/>
        <end position="340"/>
    </location>
</feature>
<comment type="caution">
    <text evidence="2">The sequence shown here is derived from an EMBL/GenBank/DDBJ whole genome shotgun (WGS) entry which is preliminary data.</text>
</comment>
<keyword evidence="1" id="KW-1133">Transmembrane helix</keyword>
<evidence type="ECO:0000313" key="2">
    <source>
        <dbReference type="EMBL" id="MBL3691142.1"/>
    </source>
</evidence>
<reference evidence="2 3" key="1">
    <citation type="submission" date="2018-09" db="EMBL/GenBank/DDBJ databases">
        <title>Comparative genomics of Leucobacter spp.</title>
        <authorList>
            <person name="Reis A.C."/>
            <person name="Kolvenbach B.A."/>
            <person name="Corvini P.F.X."/>
            <person name="Nunes O.C."/>
        </authorList>
    </citation>
    <scope>NUCLEOTIDE SEQUENCE [LARGE SCALE GENOMIC DNA]</scope>
    <source>
        <strain evidence="2 3">L-1</strain>
    </source>
</reference>
<feature type="transmembrane region" description="Helical" evidence="1">
    <location>
        <begin position="242"/>
        <end position="259"/>
    </location>
</feature>
<gene>
    <name evidence="2" type="ORF">D3226_14455</name>
</gene>
<proteinExistence type="predicted"/>